<dbReference type="InterPro" id="IPR043129">
    <property type="entry name" value="ATPase_NBD"/>
</dbReference>
<name>A0A183CLG3_GLOPA</name>
<protein>
    <submittedName>
        <fullName evidence="4">Phosphotransferase</fullName>
    </submittedName>
</protein>
<evidence type="ECO:0000259" key="2">
    <source>
        <dbReference type="Pfam" id="PF03727"/>
    </source>
</evidence>
<dbReference type="WBParaSite" id="GPLIN_001371900">
    <property type="protein sequence ID" value="GPLIN_001371900"/>
    <property type="gene ID" value="GPLIN_001371900"/>
</dbReference>
<reference evidence="3" key="1">
    <citation type="submission" date="2013-12" db="EMBL/GenBank/DDBJ databases">
        <authorList>
            <person name="Aslett M."/>
        </authorList>
    </citation>
    <scope>NUCLEOTIDE SEQUENCE [LARGE SCALE GENOMIC DNA]</scope>
    <source>
        <strain evidence="3">Lindley</strain>
    </source>
</reference>
<organism evidence="3 4">
    <name type="scientific">Globodera pallida</name>
    <name type="common">Potato cyst nematode worm</name>
    <name type="synonym">Heterodera pallida</name>
    <dbReference type="NCBI Taxonomy" id="36090"/>
    <lineage>
        <taxon>Eukaryota</taxon>
        <taxon>Metazoa</taxon>
        <taxon>Ecdysozoa</taxon>
        <taxon>Nematoda</taxon>
        <taxon>Chromadorea</taxon>
        <taxon>Rhabditida</taxon>
        <taxon>Tylenchina</taxon>
        <taxon>Tylenchomorpha</taxon>
        <taxon>Tylenchoidea</taxon>
        <taxon>Heteroderidae</taxon>
        <taxon>Heteroderinae</taxon>
        <taxon>Globodera</taxon>
    </lineage>
</organism>
<feature type="domain" description="Hexokinase C-terminal" evidence="2">
    <location>
        <begin position="22"/>
        <end position="78"/>
    </location>
</feature>
<comment type="pathway">
    <text evidence="1">Carbohydrate degradation; glycolysis; D-glyceraldehyde 3-phosphate and glycerone phosphate from D-glucose: step 1/4.</text>
</comment>
<keyword evidence="3" id="KW-1185">Reference proteome</keyword>
<dbReference type="GO" id="GO:0005524">
    <property type="term" value="F:ATP binding"/>
    <property type="evidence" value="ECO:0007669"/>
    <property type="project" value="InterPro"/>
</dbReference>
<dbReference type="Pfam" id="PF03727">
    <property type="entry name" value="Hexokinase_2"/>
    <property type="match status" value="1"/>
</dbReference>
<sequence length="84" mass="9082">MLSADQLPDEVQGMLKPFIIAKERLVKVGVGGALIQFHPTYHELLEAQLHSLAPLNIEWELVPADEGSVKGAALIAAVAEKLKL</sequence>
<dbReference type="Proteomes" id="UP000050741">
    <property type="component" value="Unassembled WGS sequence"/>
</dbReference>
<evidence type="ECO:0000313" key="3">
    <source>
        <dbReference type="Proteomes" id="UP000050741"/>
    </source>
</evidence>
<evidence type="ECO:0000313" key="4">
    <source>
        <dbReference type="WBParaSite" id="GPLIN_001371900"/>
    </source>
</evidence>
<reference evidence="4" key="3">
    <citation type="submission" date="2016-06" db="UniProtKB">
        <authorList>
            <consortium name="WormBaseParasite"/>
        </authorList>
    </citation>
    <scope>IDENTIFICATION</scope>
</reference>
<proteinExistence type="predicted"/>
<dbReference type="InterPro" id="IPR022673">
    <property type="entry name" value="Hexokinase_C"/>
</dbReference>
<dbReference type="Gene3D" id="3.40.367.20">
    <property type="match status" value="1"/>
</dbReference>
<dbReference type="AlphaFoldDB" id="A0A183CLG3"/>
<dbReference type="SUPFAM" id="SSF53067">
    <property type="entry name" value="Actin-like ATPase domain"/>
    <property type="match status" value="1"/>
</dbReference>
<reference evidence="3" key="2">
    <citation type="submission" date="2014-05" db="EMBL/GenBank/DDBJ databases">
        <title>The genome and life-stage specific transcriptomes of Globodera pallida elucidate key aspects of plant parasitism by a cyst nematode.</title>
        <authorList>
            <person name="Cotton J.A."/>
            <person name="Lilley C.J."/>
            <person name="Jones L.M."/>
            <person name="Kikuchi T."/>
            <person name="Reid A.J."/>
            <person name="Thorpe P."/>
            <person name="Tsai I.J."/>
            <person name="Beasley H."/>
            <person name="Blok V."/>
            <person name="Cock P.J.A."/>
            <person name="Van den Akker S.E."/>
            <person name="Holroyd N."/>
            <person name="Hunt M."/>
            <person name="Mantelin S."/>
            <person name="Naghra H."/>
            <person name="Pain A."/>
            <person name="Palomares-Rius J.E."/>
            <person name="Zarowiecki M."/>
            <person name="Berriman M."/>
            <person name="Jones J.T."/>
            <person name="Urwin P.E."/>
        </authorList>
    </citation>
    <scope>NUCLEOTIDE SEQUENCE [LARGE SCALE GENOMIC DNA]</scope>
    <source>
        <strain evidence="3">Lindley</strain>
    </source>
</reference>
<evidence type="ECO:0000256" key="1">
    <source>
        <dbReference type="ARBA" id="ARBA00004888"/>
    </source>
</evidence>
<dbReference type="GO" id="GO:0016773">
    <property type="term" value="F:phosphotransferase activity, alcohol group as acceptor"/>
    <property type="evidence" value="ECO:0007669"/>
    <property type="project" value="InterPro"/>
</dbReference>
<dbReference type="GO" id="GO:0005975">
    <property type="term" value="P:carbohydrate metabolic process"/>
    <property type="evidence" value="ECO:0007669"/>
    <property type="project" value="InterPro"/>
</dbReference>
<accession>A0A183CLG3</accession>